<sequence>MSHPMIILPDDSIPHVCTGQFLMMDEGTRAVIAKPIPFFKLNKKNKERYDPSPLQSSIKHTIMYPQYN</sequence>
<dbReference type="AlphaFoldDB" id="A0A0A8ZLQ2"/>
<organism evidence="1">
    <name type="scientific">Arundo donax</name>
    <name type="common">Giant reed</name>
    <name type="synonym">Donax arundinaceus</name>
    <dbReference type="NCBI Taxonomy" id="35708"/>
    <lineage>
        <taxon>Eukaryota</taxon>
        <taxon>Viridiplantae</taxon>
        <taxon>Streptophyta</taxon>
        <taxon>Embryophyta</taxon>
        <taxon>Tracheophyta</taxon>
        <taxon>Spermatophyta</taxon>
        <taxon>Magnoliopsida</taxon>
        <taxon>Liliopsida</taxon>
        <taxon>Poales</taxon>
        <taxon>Poaceae</taxon>
        <taxon>PACMAD clade</taxon>
        <taxon>Arundinoideae</taxon>
        <taxon>Arundineae</taxon>
        <taxon>Arundo</taxon>
    </lineage>
</organism>
<accession>A0A0A8ZLQ2</accession>
<protein>
    <submittedName>
        <fullName evidence="1">Uncharacterized protein</fullName>
    </submittedName>
</protein>
<evidence type="ECO:0000313" key="1">
    <source>
        <dbReference type="EMBL" id="JAD38588.1"/>
    </source>
</evidence>
<name>A0A0A8ZLQ2_ARUDO</name>
<reference evidence="1" key="1">
    <citation type="submission" date="2014-09" db="EMBL/GenBank/DDBJ databases">
        <authorList>
            <person name="Magalhaes I.L.F."/>
            <person name="Oliveira U."/>
            <person name="Santos F.R."/>
            <person name="Vidigal T.H.D.A."/>
            <person name="Brescovit A.D."/>
            <person name="Santos A.J."/>
        </authorList>
    </citation>
    <scope>NUCLEOTIDE SEQUENCE</scope>
    <source>
        <tissue evidence="1">Shoot tissue taken approximately 20 cm above the soil surface</tissue>
    </source>
</reference>
<dbReference type="EMBL" id="GBRH01259307">
    <property type="protein sequence ID" value="JAD38588.1"/>
    <property type="molecule type" value="Transcribed_RNA"/>
</dbReference>
<proteinExistence type="predicted"/>
<reference evidence="1" key="2">
    <citation type="journal article" date="2015" name="Data Brief">
        <title>Shoot transcriptome of the giant reed, Arundo donax.</title>
        <authorList>
            <person name="Barrero R.A."/>
            <person name="Guerrero F.D."/>
            <person name="Moolhuijzen P."/>
            <person name="Goolsby J.A."/>
            <person name="Tidwell J."/>
            <person name="Bellgard S.E."/>
            <person name="Bellgard M.I."/>
        </authorList>
    </citation>
    <scope>NUCLEOTIDE SEQUENCE</scope>
    <source>
        <tissue evidence="1">Shoot tissue taken approximately 20 cm above the soil surface</tissue>
    </source>
</reference>